<dbReference type="InterPro" id="IPR036361">
    <property type="entry name" value="SAP_dom_sf"/>
</dbReference>
<evidence type="ECO:0000259" key="1">
    <source>
        <dbReference type="Pfam" id="PF07498"/>
    </source>
</evidence>
<evidence type="ECO:0000313" key="2">
    <source>
        <dbReference type="EMBL" id="QHT17688.1"/>
    </source>
</evidence>
<proteinExistence type="predicted"/>
<dbReference type="AlphaFoldDB" id="A0A6C0DL56"/>
<name>A0A6C0DL56_9ZZZZ</name>
<organism evidence="2">
    <name type="scientific">viral metagenome</name>
    <dbReference type="NCBI Taxonomy" id="1070528"/>
    <lineage>
        <taxon>unclassified sequences</taxon>
        <taxon>metagenomes</taxon>
        <taxon>organismal metagenomes</taxon>
    </lineage>
</organism>
<dbReference type="Gene3D" id="1.10.720.30">
    <property type="entry name" value="SAP domain"/>
    <property type="match status" value="1"/>
</dbReference>
<dbReference type="EMBL" id="MN739643">
    <property type="protein sequence ID" value="QHT17688.1"/>
    <property type="molecule type" value="Genomic_DNA"/>
</dbReference>
<feature type="domain" description="Rho termination factor-like N-terminal" evidence="1">
    <location>
        <begin position="1"/>
        <end position="32"/>
    </location>
</feature>
<dbReference type="Pfam" id="PF07498">
    <property type="entry name" value="Rho_N"/>
    <property type="match status" value="1"/>
</dbReference>
<dbReference type="InterPro" id="IPR011112">
    <property type="entry name" value="Rho-like_N"/>
</dbReference>
<dbReference type="GO" id="GO:0006353">
    <property type="term" value="P:DNA-templated transcription termination"/>
    <property type="evidence" value="ECO:0007669"/>
    <property type="project" value="InterPro"/>
</dbReference>
<dbReference type="InterPro" id="IPR036269">
    <property type="entry name" value="Rho_N_sf"/>
</dbReference>
<reference evidence="2" key="1">
    <citation type="journal article" date="2020" name="Nature">
        <title>Giant virus diversity and host interactions through global metagenomics.</title>
        <authorList>
            <person name="Schulz F."/>
            <person name="Roux S."/>
            <person name="Paez-Espino D."/>
            <person name="Jungbluth S."/>
            <person name="Walsh D.A."/>
            <person name="Denef V.J."/>
            <person name="McMahon K.D."/>
            <person name="Konstantinidis K.T."/>
            <person name="Eloe-Fadrosh E.A."/>
            <person name="Kyrpides N.C."/>
            <person name="Woyke T."/>
        </authorList>
    </citation>
    <scope>NUCLEOTIDE SEQUENCE</scope>
    <source>
        <strain evidence="2">GVMAG-M-3300023174-30</strain>
    </source>
</reference>
<protein>
    <recommendedName>
        <fullName evidence="1">Rho termination factor-like N-terminal domain-containing protein</fullName>
    </recommendedName>
</protein>
<sequence length="33" mass="3953">MTIQELKNKCKELNIKGYSKMKKEELIDIINKQ</sequence>
<dbReference type="SUPFAM" id="SSF68912">
    <property type="entry name" value="Rho N-terminal domain-like"/>
    <property type="match status" value="1"/>
</dbReference>
<accession>A0A6C0DL56</accession>